<name>A0AA87YSK4_FICCA</name>
<organism evidence="1 2">
    <name type="scientific">Ficus carica</name>
    <name type="common">Common fig</name>
    <dbReference type="NCBI Taxonomy" id="3494"/>
    <lineage>
        <taxon>Eukaryota</taxon>
        <taxon>Viridiplantae</taxon>
        <taxon>Streptophyta</taxon>
        <taxon>Embryophyta</taxon>
        <taxon>Tracheophyta</taxon>
        <taxon>Spermatophyta</taxon>
        <taxon>Magnoliopsida</taxon>
        <taxon>eudicotyledons</taxon>
        <taxon>Gunneridae</taxon>
        <taxon>Pentapetalae</taxon>
        <taxon>rosids</taxon>
        <taxon>fabids</taxon>
        <taxon>Rosales</taxon>
        <taxon>Moraceae</taxon>
        <taxon>Ficeae</taxon>
        <taxon>Ficus</taxon>
    </lineage>
</organism>
<reference evidence="1" key="1">
    <citation type="submission" date="2023-07" db="EMBL/GenBank/DDBJ databases">
        <title>draft genome sequence of fig (Ficus carica).</title>
        <authorList>
            <person name="Takahashi T."/>
            <person name="Nishimura K."/>
        </authorList>
    </citation>
    <scope>NUCLEOTIDE SEQUENCE</scope>
</reference>
<accession>A0AA87YSK4</accession>
<proteinExistence type="predicted"/>
<keyword evidence="2" id="KW-1185">Reference proteome</keyword>
<protein>
    <submittedName>
        <fullName evidence="1">Uncharacterized protein</fullName>
    </submittedName>
</protein>
<dbReference type="EMBL" id="BTGU01001339">
    <property type="protein sequence ID" value="GMN21787.1"/>
    <property type="molecule type" value="Genomic_DNA"/>
</dbReference>
<gene>
    <name evidence="1" type="ORF">TIFTF001_040109</name>
</gene>
<evidence type="ECO:0000313" key="2">
    <source>
        <dbReference type="Proteomes" id="UP001187192"/>
    </source>
</evidence>
<evidence type="ECO:0000313" key="1">
    <source>
        <dbReference type="EMBL" id="GMN21787.1"/>
    </source>
</evidence>
<dbReference type="AlphaFoldDB" id="A0AA87YSK4"/>
<sequence>MGTAELATVSAVNLAGDCVRDGLGLESRRRMQRQELTVLGDGRKRRKRERRGFLLANDGLYRSLVLSFELGPLGL</sequence>
<comment type="caution">
    <text evidence="1">The sequence shown here is derived from an EMBL/GenBank/DDBJ whole genome shotgun (WGS) entry which is preliminary data.</text>
</comment>
<dbReference type="Proteomes" id="UP001187192">
    <property type="component" value="Unassembled WGS sequence"/>
</dbReference>